<evidence type="ECO:0000313" key="5">
    <source>
        <dbReference type="EMBL" id="MCH6265998.1"/>
    </source>
</evidence>
<evidence type="ECO:0000256" key="1">
    <source>
        <dbReference type="ARBA" id="ARBA00006464"/>
    </source>
</evidence>
<evidence type="ECO:0000313" key="4">
    <source>
        <dbReference type="EMBL" id="MBS4184533.1"/>
    </source>
</evidence>
<evidence type="ECO:0000256" key="2">
    <source>
        <dbReference type="SAM" id="Phobius"/>
    </source>
</evidence>
<keyword evidence="2" id="KW-0812">Transmembrane</keyword>
<comment type="caution">
    <text evidence="4">The sequence shown here is derived from an EMBL/GenBank/DDBJ whole genome shotgun (WGS) entry which is preliminary data.</text>
</comment>
<sequence>MKHYLKVKRIVDIILSFIGLLVSFPLMVVISIAIKLDSKGPILFKQERLGLNGKLFHMYKFRSMVVGAEKGGVYETKGDPRVTRVGKFIRKTSFDEFPQFFNILKGDMSLIGPRPTLPYHPWPLEQYSDEQIIRFKVRPGITGWAQINGRKDLTWGKRIQFDVEYVQNVSFFFDLKIFLKTIIKVVMMKDNLNIGETEQIKDRSFYTENTELATTNEEGELD</sequence>
<organism evidence="4">
    <name type="scientific">Neobacillus citreus</name>
    <dbReference type="NCBI Taxonomy" id="2833578"/>
    <lineage>
        <taxon>Bacteria</taxon>
        <taxon>Bacillati</taxon>
        <taxon>Bacillota</taxon>
        <taxon>Bacilli</taxon>
        <taxon>Bacillales</taxon>
        <taxon>Bacillaceae</taxon>
        <taxon>Neobacillus</taxon>
    </lineage>
</organism>
<keyword evidence="6" id="KW-1185">Reference proteome</keyword>
<keyword evidence="2" id="KW-0472">Membrane</keyword>
<feature type="transmembrane region" description="Helical" evidence="2">
    <location>
        <begin position="12"/>
        <end position="34"/>
    </location>
</feature>
<dbReference type="PANTHER" id="PTHR30576:SF0">
    <property type="entry name" value="UNDECAPRENYL-PHOSPHATE N-ACETYLGALACTOSAMINYL 1-PHOSPHATE TRANSFERASE-RELATED"/>
    <property type="match status" value="1"/>
</dbReference>
<comment type="similarity">
    <text evidence="1">Belongs to the bacterial sugar transferase family.</text>
</comment>
<dbReference type="AlphaFoldDB" id="A0A942T3K9"/>
<gene>
    <name evidence="5" type="ORF">KHB02_010725</name>
    <name evidence="4" type="ORF">KHB02_24350</name>
</gene>
<dbReference type="RefSeq" id="WP_213144405.1">
    <property type="nucleotide sequence ID" value="NZ_JAGYPE020000015.1"/>
</dbReference>
<feature type="domain" description="Bacterial sugar transferase" evidence="3">
    <location>
        <begin position="8"/>
        <end position="186"/>
    </location>
</feature>
<evidence type="ECO:0000259" key="3">
    <source>
        <dbReference type="Pfam" id="PF02397"/>
    </source>
</evidence>
<dbReference type="EMBL" id="JAGYPE020000015">
    <property type="protein sequence ID" value="MCH6265998.1"/>
    <property type="molecule type" value="Genomic_DNA"/>
</dbReference>
<dbReference type="Pfam" id="PF02397">
    <property type="entry name" value="Bac_transf"/>
    <property type="match status" value="1"/>
</dbReference>
<accession>A0A942T3K9</accession>
<keyword evidence="4" id="KW-0808">Transferase</keyword>
<name>A0A942T3K9_9BACI</name>
<protein>
    <submittedName>
        <fullName evidence="4">Sugar transferase</fullName>
    </submittedName>
</protein>
<dbReference type="PANTHER" id="PTHR30576">
    <property type="entry name" value="COLANIC BIOSYNTHESIS UDP-GLUCOSE LIPID CARRIER TRANSFERASE"/>
    <property type="match status" value="1"/>
</dbReference>
<dbReference type="EMBL" id="JAGYPE010000004">
    <property type="protein sequence ID" value="MBS4184533.1"/>
    <property type="molecule type" value="Genomic_DNA"/>
</dbReference>
<reference evidence="4" key="1">
    <citation type="submission" date="2021-05" db="EMBL/GenBank/DDBJ databases">
        <title>Novel Bacillus species.</title>
        <authorList>
            <person name="Liu G."/>
        </authorList>
    </citation>
    <scope>NUCLEOTIDE SEQUENCE</scope>
    <source>
        <strain evidence="4 6">FJAT-50051</strain>
    </source>
</reference>
<dbReference type="Proteomes" id="UP000677265">
    <property type="component" value="Unassembled WGS sequence"/>
</dbReference>
<dbReference type="InterPro" id="IPR003362">
    <property type="entry name" value="Bact_transf"/>
</dbReference>
<dbReference type="GO" id="GO:0016780">
    <property type="term" value="F:phosphotransferase activity, for other substituted phosphate groups"/>
    <property type="evidence" value="ECO:0007669"/>
    <property type="project" value="TreeGrafter"/>
</dbReference>
<evidence type="ECO:0000313" key="6">
    <source>
        <dbReference type="Proteomes" id="UP000677265"/>
    </source>
</evidence>
<proteinExistence type="inferred from homology"/>
<keyword evidence="2" id="KW-1133">Transmembrane helix</keyword>